<protein>
    <recommendedName>
        <fullName evidence="2">Uncharacterized protein ycf20</fullName>
    </recommendedName>
</protein>
<feature type="transmembrane region" description="Helical" evidence="3">
    <location>
        <begin position="37"/>
        <end position="59"/>
    </location>
</feature>
<evidence type="ECO:0000256" key="1">
    <source>
        <dbReference type="ARBA" id="ARBA00009846"/>
    </source>
</evidence>
<evidence type="ECO:0000256" key="3">
    <source>
        <dbReference type="SAM" id="Phobius"/>
    </source>
</evidence>
<keyword evidence="3" id="KW-0812">Transmembrane</keyword>
<accession>A0A059XLX6</accession>
<keyword evidence="3" id="KW-0472">Membrane</keyword>
<dbReference type="EMBL" id="KJ776837">
    <property type="protein sequence ID" value="AIA21450.1"/>
    <property type="molecule type" value="Genomic_DNA"/>
</dbReference>
<dbReference type="InterPro" id="IPR007572">
    <property type="entry name" value="Uncharacterised_Ycf20"/>
</dbReference>
<keyword evidence="4" id="KW-0934">Plastid</keyword>
<sequence length="124" mass="13688">MTVSTCHPFKTPLLNTMIKTRLSTFFGYLIKNLNNKLYYSVSELTTGLISLLLGFFISTGLSTIPGQTGDWGIIAASLIVASTELTSKIFYSSQKQLNIKINLFNNFKIGITYGLFVDAFKLGS</sequence>
<comment type="similarity">
    <text evidence="1">Belongs to the ycf20 family.</text>
</comment>
<geneLocation type="plastid" evidence="4"/>
<feature type="transmembrane region" description="Helical" evidence="3">
    <location>
        <begin position="71"/>
        <end position="91"/>
    </location>
</feature>
<gene>
    <name evidence="4" type="primary">ycf20</name>
</gene>
<organism evidence="4">
    <name type="scientific">Pyropia fucicola</name>
    <dbReference type="NCBI Taxonomy" id="144551"/>
    <lineage>
        <taxon>Eukaryota</taxon>
        <taxon>Rhodophyta</taxon>
        <taxon>Bangiophyceae</taxon>
        <taxon>Bangiales</taxon>
        <taxon>Bangiaceae</taxon>
        <taxon>Pyropia</taxon>
    </lineage>
</organism>
<proteinExistence type="inferred from homology"/>
<evidence type="ECO:0000313" key="4">
    <source>
        <dbReference type="EMBL" id="AIA21450.1"/>
    </source>
</evidence>
<keyword evidence="3" id="KW-1133">Transmembrane helix</keyword>
<dbReference type="Pfam" id="PF04483">
    <property type="entry name" value="DUF565"/>
    <property type="match status" value="1"/>
</dbReference>
<dbReference type="PANTHER" id="PTHR33787">
    <property type="match status" value="1"/>
</dbReference>
<reference evidence="4" key="1">
    <citation type="journal article" date="2014" name="Sci. Rep.">
        <title>Minimally destructive sampling of type specimens of Pyropia (Bangiales, Rhodophyta) recovers complete plastid and mitochondrial genomes.</title>
        <authorList>
            <person name="Hughey J.R."/>
            <person name="Gabrielson P.W."/>
            <person name="Rohmer L."/>
            <person name="Tortolani J."/>
            <person name="Silva M."/>
            <person name="Miller K.A."/>
            <person name="Young J.D."/>
            <person name="Martell C."/>
            <person name="Ruediger E."/>
        </authorList>
    </citation>
    <scope>NUCLEOTIDE SEQUENCE</scope>
</reference>
<evidence type="ECO:0000256" key="2">
    <source>
        <dbReference type="ARBA" id="ARBA00021534"/>
    </source>
</evidence>
<dbReference type="AlphaFoldDB" id="A0A059XLX6"/>
<name>A0A059XLX6_9RHOD</name>
<dbReference type="PANTHER" id="PTHR33787:SF5">
    <property type="entry name" value="YCF20-LIKE PROTEIN"/>
    <property type="match status" value="1"/>
</dbReference>